<dbReference type="Gene3D" id="2.40.128.110">
    <property type="entry name" value="Lipid/polyisoprenoid-binding, YceI-like"/>
    <property type="match status" value="1"/>
</dbReference>
<dbReference type="InterPro" id="IPR036761">
    <property type="entry name" value="TTHA0802/YceI-like_sf"/>
</dbReference>
<dbReference type="SMART" id="SM00867">
    <property type="entry name" value="YceI"/>
    <property type="match status" value="1"/>
</dbReference>
<proteinExistence type="predicted"/>
<evidence type="ECO:0000313" key="3">
    <source>
        <dbReference type="EMBL" id="AWI34565.1"/>
    </source>
</evidence>
<feature type="chain" id="PRO_5016091167" evidence="1">
    <location>
        <begin position="21"/>
        <end position="180"/>
    </location>
</feature>
<accession>A0A2U8FGB5</accession>
<dbReference type="PANTHER" id="PTHR34406">
    <property type="entry name" value="PROTEIN YCEI"/>
    <property type="match status" value="1"/>
</dbReference>
<organism evidence="3 4">
    <name type="scientific">Helicobacter apodemus</name>
    <dbReference type="NCBI Taxonomy" id="135569"/>
    <lineage>
        <taxon>Bacteria</taxon>
        <taxon>Pseudomonadati</taxon>
        <taxon>Campylobacterota</taxon>
        <taxon>Epsilonproteobacteria</taxon>
        <taxon>Campylobacterales</taxon>
        <taxon>Helicobacteraceae</taxon>
        <taxon>Helicobacter</taxon>
    </lineage>
</organism>
<evidence type="ECO:0000313" key="4">
    <source>
        <dbReference type="Proteomes" id="UP000244890"/>
    </source>
</evidence>
<name>A0A2U8FGB5_9HELI</name>
<dbReference type="InterPro" id="IPR007372">
    <property type="entry name" value="Lipid/polyisoprenoid-bd_YceI"/>
</dbReference>
<evidence type="ECO:0000256" key="1">
    <source>
        <dbReference type="SAM" id="SignalP"/>
    </source>
</evidence>
<dbReference type="EMBL" id="CP021886">
    <property type="protein sequence ID" value="AWI34565.1"/>
    <property type="molecule type" value="Genomic_DNA"/>
</dbReference>
<keyword evidence="1" id="KW-0732">Signal</keyword>
<dbReference type="OrthoDB" id="9811006at2"/>
<dbReference type="AlphaFoldDB" id="A0A2U8FGB5"/>
<reference evidence="3 4" key="1">
    <citation type="submission" date="2017-06" db="EMBL/GenBank/DDBJ databases">
        <title>Complete genome of Helicobacter apodemus.</title>
        <authorList>
            <person name="Cho S."/>
        </authorList>
    </citation>
    <scope>NUCLEOTIDE SEQUENCE [LARGE SCALE GENOMIC DNA]</scope>
    <source>
        <strain evidence="4">SNUVETPUB-15-01</strain>
    </source>
</reference>
<dbReference type="RefSeq" id="WP_108911370.1">
    <property type="nucleotide sequence ID" value="NZ_CP021886.1"/>
</dbReference>
<dbReference type="Proteomes" id="UP000244890">
    <property type="component" value="Chromosome"/>
</dbReference>
<evidence type="ECO:0000259" key="2">
    <source>
        <dbReference type="SMART" id="SM00867"/>
    </source>
</evidence>
<dbReference type="SUPFAM" id="SSF101874">
    <property type="entry name" value="YceI-like"/>
    <property type="match status" value="1"/>
</dbReference>
<protein>
    <submittedName>
        <fullName evidence="3">Polyisoprenoid-binding protein</fullName>
    </submittedName>
</protein>
<dbReference type="Pfam" id="PF04264">
    <property type="entry name" value="YceI"/>
    <property type="match status" value="1"/>
</dbReference>
<gene>
    <name evidence="3" type="ORF">CDV25_07145</name>
</gene>
<dbReference type="KEGG" id="had:CDV25_07145"/>
<sequence length="180" mass="20092">MKKLLTISTLVAFLSLTALAAPYALDIAKSKVDFQIYHLKLSAVDGSFDKFEAVIDYDVASNKLNTFEGKVAVASVDTANQKRDEHLRAEDIFNIKKYPNMTFKMTKFENGKIYGDLTIKGKTKAVVLDSIIKNNGNILEILANTKVKRSDFNVVWESNLRDSLVSDELEVKLTLVATPK</sequence>
<dbReference type="PANTHER" id="PTHR34406:SF1">
    <property type="entry name" value="PROTEIN YCEI"/>
    <property type="match status" value="1"/>
</dbReference>
<feature type="signal peptide" evidence="1">
    <location>
        <begin position="1"/>
        <end position="20"/>
    </location>
</feature>
<feature type="domain" description="Lipid/polyisoprenoid-binding YceI-like" evidence="2">
    <location>
        <begin position="22"/>
        <end position="178"/>
    </location>
</feature>